<sequence>MMKVGLVDDQKYDLEKLHITVSQLPEVDIVFSTNDAEEAYEEIKRNEIDLLITDIEMPRLSGYELADFINSYALDIKVIFVTGHSGFAVHAFELDVLDYIMKPYSQDRLVKGIARFEQKKEKKEEHDKLILKQKTDMQIINKKDIVFIERTGRSTTIVTTSGEFSTYQSLSDLESEFTARHFLRSHRAFIINIHYVKNFSLYTKHSYSITFQQTDKTALITKANLDKLQKEYF</sequence>
<comment type="caution">
    <text evidence="4">The sequence shown here is derived from an EMBL/GenBank/DDBJ whole genome shotgun (WGS) entry which is preliminary data.</text>
</comment>
<dbReference type="InterPro" id="IPR001789">
    <property type="entry name" value="Sig_transdc_resp-reg_receiver"/>
</dbReference>
<keyword evidence="1" id="KW-0597">Phosphoprotein</keyword>
<dbReference type="PANTHER" id="PTHR37299:SF1">
    <property type="entry name" value="STAGE 0 SPORULATION PROTEIN A HOMOLOG"/>
    <property type="match status" value="1"/>
</dbReference>
<dbReference type="Pfam" id="PF00072">
    <property type="entry name" value="Response_reg"/>
    <property type="match status" value="1"/>
</dbReference>
<dbReference type="PANTHER" id="PTHR37299">
    <property type="entry name" value="TRANSCRIPTIONAL REGULATOR-RELATED"/>
    <property type="match status" value="1"/>
</dbReference>
<evidence type="ECO:0000313" key="4">
    <source>
        <dbReference type="EMBL" id="MBM7702235.1"/>
    </source>
</evidence>
<evidence type="ECO:0000259" key="2">
    <source>
        <dbReference type="PROSITE" id="PS50110"/>
    </source>
</evidence>
<dbReference type="PROSITE" id="PS50110">
    <property type="entry name" value="RESPONSE_REGULATORY"/>
    <property type="match status" value="1"/>
</dbReference>
<reference evidence="4 5" key="1">
    <citation type="submission" date="2021-01" db="EMBL/GenBank/DDBJ databases">
        <title>Genomic Encyclopedia of Type Strains, Phase IV (KMG-IV): sequencing the most valuable type-strain genomes for metagenomic binning, comparative biology and taxonomic classification.</title>
        <authorList>
            <person name="Goeker M."/>
        </authorList>
    </citation>
    <scope>NUCLEOTIDE SEQUENCE [LARGE SCALE GENOMIC DNA]</scope>
    <source>
        <strain evidence="4 5">DSM 104297</strain>
    </source>
</reference>
<dbReference type="Pfam" id="PF04397">
    <property type="entry name" value="LytTR"/>
    <property type="match status" value="1"/>
</dbReference>
<dbReference type="Gene3D" id="3.40.50.2300">
    <property type="match status" value="1"/>
</dbReference>
<dbReference type="InterPro" id="IPR046947">
    <property type="entry name" value="LytR-like"/>
</dbReference>
<evidence type="ECO:0000256" key="1">
    <source>
        <dbReference type="PROSITE-ProRule" id="PRU00169"/>
    </source>
</evidence>
<dbReference type="EMBL" id="JAFBFC010000002">
    <property type="protein sequence ID" value="MBM7702235.1"/>
    <property type="molecule type" value="Genomic_DNA"/>
</dbReference>
<evidence type="ECO:0000259" key="3">
    <source>
        <dbReference type="PROSITE" id="PS50930"/>
    </source>
</evidence>
<dbReference type="SMART" id="SM00850">
    <property type="entry name" value="LytTR"/>
    <property type="match status" value="1"/>
</dbReference>
<name>A0ABS2QRZ4_9BACI</name>
<dbReference type="Gene3D" id="2.40.50.1020">
    <property type="entry name" value="LytTr DNA-binding domain"/>
    <property type="match status" value="1"/>
</dbReference>
<protein>
    <submittedName>
        <fullName evidence="4">LytT family two-component system response regulator NatR</fullName>
    </submittedName>
</protein>
<keyword evidence="5" id="KW-1185">Reference proteome</keyword>
<feature type="domain" description="Response regulatory" evidence="2">
    <location>
        <begin position="3"/>
        <end position="117"/>
    </location>
</feature>
<dbReference type="SUPFAM" id="SSF52172">
    <property type="entry name" value="CheY-like"/>
    <property type="match status" value="1"/>
</dbReference>
<organism evidence="4 5">
    <name type="scientific">Priestia iocasae</name>
    <dbReference type="NCBI Taxonomy" id="2291674"/>
    <lineage>
        <taxon>Bacteria</taxon>
        <taxon>Bacillati</taxon>
        <taxon>Bacillota</taxon>
        <taxon>Bacilli</taxon>
        <taxon>Bacillales</taxon>
        <taxon>Bacillaceae</taxon>
        <taxon>Priestia</taxon>
    </lineage>
</organism>
<feature type="modified residue" description="4-aspartylphosphate" evidence="1">
    <location>
        <position position="54"/>
    </location>
</feature>
<feature type="domain" description="HTH LytTR-type" evidence="3">
    <location>
        <begin position="129"/>
        <end position="197"/>
    </location>
</feature>
<dbReference type="RefSeq" id="WP_205184919.1">
    <property type="nucleotide sequence ID" value="NZ_JAFBFC010000002.1"/>
</dbReference>
<evidence type="ECO:0000313" key="5">
    <source>
        <dbReference type="Proteomes" id="UP000809829"/>
    </source>
</evidence>
<dbReference type="SMART" id="SM00448">
    <property type="entry name" value="REC"/>
    <property type="match status" value="1"/>
</dbReference>
<dbReference type="PROSITE" id="PS50930">
    <property type="entry name" value="HTH_LYTTR"/>
    <property type="match status" value="1"/>
</dbReference>
<proteinExistence type="predicted"/>
<dbReference type="InterPro" id="IPR011006">
    <property type="entry name" value="CheY-like_superfamily"/>
</dbReference>
<dbReference type="InterPro" id="IPR007492">
    <property type="entry name" value="LytTR_DNA-bd_dom"/>
</dbReference>
<gene>
    <name evidence="4" type="ORF">JOC83_001069</name>
</gene>
<dbReference type="Proteomes" id="UP000809829">
    <property type="component" value="Unassembled WGS sequence"/>
</dbReference>
<accession>A0ABS2QRZ4</accession>